<dbReference type="AlphaFoldDB" id="A0A6A6HL54"/>
<evidence type="ECO:0000259" key="6">
    <source>
        <dbReference type="Pfam" id="PF00082"/>
    </source>
</evidence>
<dbReference type="EMBL" id="ML991775">
    <property type="protein sequence ID" value="KAF2238559.1"/>
    <property type="molecule type" value="Genomic_DNA"/>
</dbReference>
<feature type="active site" description="Charge relay system" evidence="5">
    <location>
        <position position="206"/>
    </location>
</feature>
<dbReference type="GO" id="GO:0004252">
    <property type="term" value="F:serine-type endopeptidase activity"/>
    <property type="evidence" value="ECO:0007669"/>
    <property type="project" value="UniProtKB-UniRule"/>
</dbReference>
<dbReference type="SUPFAM" id="SSF52743">
    <property type="entry name" value="Subtilisin-like"/>
    <property type="match status" value="1"/>
</dbReference>
<keyword evidence="8" id="KW-1185">Reference proteome</keyword>
<feature type="domain" description="Peptidase S8/S53" evidence="6">
    <location>
        <begin position="160"/>
        <end position="387"/>
    </location>
</feature>
<dbReference type="PROSITE" id="PS00136">
    <property type="entry name" value="SUBTILASE_ASP"/>
    <property type="match status" value="1"/>
</dbReference>
<organism evidence="7 8">
    <name type="scientific">Viridothelium virens</name>
    <name type="common">Speckled blister lichen</name>
    <name type="synonym">Trypethelium virens</name>
    <dbReference type="NCBI Taxonomy" id="1048519"/>
    <lineage>
        <taxon>Eukaryota</taxon>
        <taxon>Fungi</taxon>
        <taxon>Dikarya</taxon>
        <taxon>Ascomycota</taxon>
        <taxon>Pezizomycotina</taxon>
        <taxon>Dothideomycetes</taxon>
        <taxon>Dothideomycetes incertae sedis</taxon>
        <taxon>Trypetheliales</taxon>
        <taxon>Trypetheliaceae</taxon>
        <taxon>Viridothelium</taxon>
    </lineage>
</organism>
<name>A0A6A6HL54_VIRVR</name>
<dbReference type="InterPro" id="IPR000209">
    <property type="entry name" value="Peptidase_S8/S53_dom"/>
</dbReference>
<evidence type="ECO:0000256" key="3">
    <source>
        <dbReference type="ARBA" id="ARBA00022801"/>
    </source>
</evidence>
<dbReference type="PANTHER" id="PTHR43806">
    <property type="entry name" value="PEPTIDASE S8"/>
    <property type="match status" value="1"/>
</dbReference>
<evidence type="ECO:0000256" key="1">
    <source>
        <dbReference type="ARBA" id="ARBA00011073"/>
    </source>
</evidence>
<dbReference type="OrthoDB" id="206201at2759"/>
<protein>
    <submittedName>
        <fullName evidence="7">Subtilisin-like protein</fullName>
    </submittedName>
</protein>
<keyword evidence="2 5" id="KW-0645">Protease</keyword>
<gene>
    <name evidence="7" type="ORF">EV356DRAFT_563775</name>
</gene>
<dbReference type="InterPro" id="IPR023827">
    <property type="entry name" value="Peptidase_S8_Asp-AS"/>
</dbReference>
<evidence type="ECO:0000256" key="5">
    <source>
        <dbReference type="PROSITE-ProRule" id="PRU01240"/>
    </source>
</evidence>
<dbReference type="PROSITE" id="PS51892">
    <property type="entry name" value="SUBTILASE"/>
    <property type="match status" value="1"/>
</dbReference>
<dbReference type="InterPro" id="IPR050131">
    <property type="entry name" value="Peptidase_S8_subtilisin-like"/>
</dbReference>
<proteinExistence type="inferred from homology"/>
<dbReference type="Proteomes" id="UP000800092">
    <property type="component" value="Unassembled WGS sequence"/>
</dbReference>
<feature type="active site" description="Charge relay system" evidence="5">
    <location>
        <position position="165"/>
    </location>
</feature>
<keyword evidence="4 5" id="KW-0720">Serine protease</keyword>
<keyword evidence="3 5" id="KW-0378">Hydrolase</keyword>
<dbReference type="GO" id="GO:0006508">
    <property type="term" value="P:proteolysis"/>
    <property type="evidence" value="ECO:0007669"/>
    <property type="project" value="UniProtKB-KW"/>
</dbReference>
<evidence type="ECO:0000313" key="8">
    <source>
        <dbReference type="Proteomes" id="UP000800092"/>
    </source>
</evidence>
<dbReference type="PANTHER" id="PTHR43806:SF11">
    <property type="entry name" value="CEREVISIN-RELATED"/>
    <property type="match status" value="1"/>
</dbReference>
<dbReference type="Pfam" id="PF00082">
    <property type="entry name" value="Peptidase_S8"/>
    <property type="match status" value="1"/>
</dbReference>
<dbReference type="InterPro" id="IPR015500">
    <property type="entry name" value="Peptidase_S8_subtilisin-rel"/>
</dbReference>
<sequence>MASSPSVSVPYINYSNSSKPVLHNYVIKLKDHYTLNDHLIHIGLNISSMNYNFHSLEILPGYSIKTNQSMIDNLVRKDNGVEWVEETGSVYLYKRSVKSFGVKKNMTIPRQSKQSKRFEAIVDDDAPFSLAMLSTTGKLAQRSTNAHRFWHWKNTGLDVDIYILDTGININHIEFRGRAYNFRNWAISPYIDGELNEMADTDEDSHGTCLASVAGGAHLGPAKYANIINVKVGTGGSTPINYLSILRALNDIRKTHNTKKFSPSARQFFAGSVINMSFGGDANSRAVQLAIWRAKQSGIPIVVAAGNENRDARDIFPCNMTSTVCVAGVDNYYRRDWDSNYGPKIAVSAPGHDIECAAGVYEYGVHSGTSIAAAYVSGVLAYFISYERIRSNTDLVIKRMKDNWNTGLLEGFLVTPETPNTLISNGFQNPDKLDTQPYVGAPNRRAIHR</sequence>
<reference evidence="7" key="1">
    <citation type="journal article" date="2020" name="Stud. Mycol.">
        <title>101 Dothideomycetes genomes: a test case for predicting lifestyles and emergence of pathogens.</title>
        <authorList>
            <person name="Haridas S."/>
            <person name="Albert R."/>
            <person name="Binder M."/>
            <person name="Bloem J."/>
            <person name="Labutti K."/>
            <person name="Salamov A."/>
            <person name="Andreopoulos B."/>
            <person name="Baker S."/>
            <person name="Barry K."/>
            <person name="Bills G."/>
            <person name="Bluhm B."/>
            <person name="Cannon C."/>
            <person name="Castanera R."/>
            <person name="Culley D."/>
            <person name="Daum C."/>
            <person name="Ezra D."/>
            <person name="Gonzalez J."/>
            <person name="Henrissat B."/>
            <person name="Kuo A."/>
            <person name="Liang C."/>
            <person name="Lipzen A."/>
            <person name="Lutzoni F."/>
            <person name="Magnuson J."/>
            <person name="Mondo S."/>
            <person name="Nolan M."/>
            <person name="Ohm R."/>
            <person name="Pangilinan J."/>
            <person name="Park H.-J."/>
            <person name="Ramirez L."/>
            <person name="Alfaro M."/>
            <person name="Sun H."/>
            <person name="Tritt A."/>
            <person name="Yoshinaga Y."/>
            <person name="Zwiers L.-H."/>
            <person name="Turgeon B."/>
            <person name="Goodwin S."/>
            <person name="Spatafora J."/>
            <person name="Crous P."/>
            <person name="Grigoriev I."/>
        </authorList>
    </citation>
    <scope>NUCLEOTIDE SEQUENCE</scope>
    <source>
        <strain evidence="7">Tuck. ex Michener</strain>
    </source>
</reference>
<evidence type="ECO:0000313" key="7">
    <source>
        <dbReference type="EMBL" id="KAF2238559.1"/>
    </source>
</evidence>
<evidence type="ECO:0000256" key="4">
    <source>
        <dbReference type="ARBA" id="ARBA00022825"/>
    </source>
</evidence>
<dbReference type="PRINTS" id="PR00723">
    <property type="entry name" value="SUBTILISIN"/>
</dbReference>
<feature type="active site" description="Charge relay system" evidence="5">
    <location>
        <position position="370"/>
    </location>
</feature>
<comment type="similarity">
    <text evidence="1 5">Belongs to the peptidase S8 family.</text>
</comment>
<accession>A0A6A6HL54</accession>
<evidence type="ECO:0000256" key="2">
    <source>
        <dbReference type="ARBA" id="ARBA00022670"/>
    </source>
</evidence>
<dbReference type="InterPro" id="IPR036852">
    <property type="entry name" value="Peptidase_S8/S53_dom_sf"/>
</dbReference>
<dbReference type="Gene3D" id="3.40.50.200">
    <property type="entry name" value="Peptidase S8/S53 domain"/>
    <property type="match status" value="1"/>
</dbReference>